<feature type="domain" description="TRAM" evidence="11">
    <location>
        <begin position="375"/>
        <end position="442"/>
    </location>
</feature>
<comment type="catalytic activity">
    <reaction evidence="10">
        <text>L-aspartate(89)-[ribosomal protein uS12]-hydrogen + (sulfur carrier)-SH + AH2 + 2 S-adenosyl-L-methionine = 3-methylsulfanyl-L-aspartate(89)-[ribosomal protein uS12]-hydrogen + (sulfur carrier)-H + 5'-deoxyadenosine + L-methionine + A + S-adenosyl-L-homocysteine + 2 H(+)</text>
        <dbReference type="Rhea" id="RHEA:37087"/>
        <dbReference type="Rhea" id="RHEA-COMP:10460"/>
        <dbReference type="Rhea" id="RHEA-COMP:10461"/>
        <dbReference type="Rhea" id="RHEA-COMP:14737"/>
        <dbReference type="Rhea" id="RHEA-COMP:14739"/>
        <dbReference type="ChEBI" id="CHEBI:13193"/>
        <dbReference type="ChEBI" id="CHEBI:15378"/>
        <dbReference type="ChEBI" id="CHEBI:17319"/>
        <dbReference type="ChEBI" id="CHEBI:17499"/>
        <dbReference type="ChEBI" id="CHEBI:29917"/>
        <dbReference type="ChEBI" id="CHEBI:29961"/>
        <dbReference type="ChEBI" id="CHEBI:57844"/>
        <dbReference type="ChEBI" id="CHEBI:57856"/>
        <dbReference type="ChEBI" id="CHEBI:59789"/>
        <dbReference type="ChEBI" id="CHEBI:64428"/>
        <dbReference type="ChEBI" id="CHEBI:73599"/>
        <dbReference type="EC" id="2.8.4.4"/>
    </reaction>
</comment>
<dbReference type="SFLD" id="SFLDG01082">
    <property type="entry name" value="B12-binding_domain_containing"/>
    <property type="match status" value="1"/>
</dbReference>
<feature type="binding site" evidence="10">
    <location>
        <position position="163"/>
    </location>
    <ligand>
        <name>[4Fe-4S] cluster</name>
        <dbReference type="ChEBI" id="CHEBI:49883"/>
        <label>2</label>
        <note>4Fe-4S-S-AdoMet</note>
    </ligand>
</feature>
<evidence type="ECO:0000259" key="12">
    <source>
        <dbReference type="PROSITE" id="PS51449"/>
    </source>
</evidence>
<dbReference type="OrthoDB" id="9805215at2"/>
<dbReference type="InterPro" id="IPR058240">
    <property type="entry name" value="rSAM_sf"/>
</dbReference>
<dbReference type="NCBIfam" id="TIGR00089">
    <property type="entry name" value="MiaB/RimO family radical SAM methylthiotransferase"/>
    <property type="match status" value="1"/>
</dbReference>
<dbReference type="CDD" id="cd01335">
    <property type="entry name" value="Radical_SAM"/>
    <property type="match status" value="1"/>
</dbReference>
<evidence type="ECO:0000256" key="4">
    <source>
        <dbReference type="ARBA" id="ARBA00022679"/>
    </source>
</evidence>
<evidence type="ECO:0000256" key="2">
    <source>
        <dbReference type="ARBA" id="ARBA00022485"/>
    </source>
</evidence>
<dbReference type="Gene3D" id="3.40.50.12160">
    <property type="entry name" value="Methylthiotransferase, N-terminal domain"/>
    <property type="match status" value="1"/>
</dbReference>
<reference evidence="14 15" key="1">
    <citation type="submission" date="2016-09" db="EMBL/GenBank/DDBJ databases">
        <title>Genome sequence of Eubacterium angustum.</title>
        <authorList>
            <person name="Poehlein A."/>
            <person name="Daniel R."/>
        </authorList>
    </citation>
    <scope>NUCLEOTIDE SEQUENCE [LARGE SCALE GENOMIC DNA]</scope>
    <source>
        <strain evidence="14 15">DSM 1989</strain>
    </source>
</reference>
<feature type="binding site" evidence="10">
    <location>
        <position position="156"/>
    </location>
    <ligand>
        <name>[4Fe-4S] cluster</name>
        <dbReference type="ChEBI" id="CHEBI:49883"/>
        <label>2</label>
        <note>4Fe-4S-S-AdoMet</note>
    </ligand>
</feature>
<dbReference type="GO" id="GO:0046872">
    <property type="term" value="F:metal ion binding"/>
    <property type="evidence" value="ECO:0007669"/>
    <property type="project" value="UniProtKB-KW"/>
</dbReference>
<keyword evidence="4 10" id="KW-0808">Transferase</keyword>
<dbReference type="FunFam" id="3.40.50.12160:FF:000003">
    <property type="entry name" value="CDK5 regulatory subunit-associated protein 1"/>
    <property type="match status" value="1"/>
</dbReference>
<dbReference type="GO" id="GO:0005829">
    <property type="term" value="C:cytosol"/>
    <property type="evidence" value="ECO:0007669"/>
    <property type="project" value="TreeGrafter"/>
</dbReference>
<keyword evidence="7 10" id="KW-0408">Iron</keyword>
<dbReference type="InterPro" id="IPR023404">
    <property type="entry name" value="rSAM_horseshoe"/>
</dbReference>
<feature type="binding site" evidence="10">
    <location>
        <position position="160"/>
    </location>
    <ligand>
        <name>[4Fe-4S] cluster</name>
        <dbReference type="ChEBI" id="CHEBI:49883"/>
        <label>2</label>
        <note>4Fe-4S-S-AdoMet</note>
    </ligand>
</feature>
<dbReference type="Pfam" id="PF18693">
    <property type="entry name" value="TRAM_2"/>
    <property type="match status" value="1"/>
</dbReference>
<dbReference type="InterPro" id="IPR038135">
    <property type="entry name" value="Methylthiotransferase_N_sf"/>
</dbReference>
<proteinExistence type="inferred from homology"/>
<dbReference type="InterPro" id="IPR007197">
    <property type="entry name" value="rSAM"/>
</dbReference>
<comment type="function">
    <text evidence="1">Catalyzes the methylthiolation of N6-(dimethylallyl)adenosine (i(6)A), leading to the formation of 2-methylthio-N6-(dimethylallyl)adenosine (ms(2)i(6)A) at position 37 in tRNAs that read codons beginning with uridine.</text>
</comment>
<feature type="binding site" evidence="10">
    <location>
        <position position="48"/>
    </location>
    <ligand>
        <name>[4Fe-4S] cluster</name>
        <dbReference type="ChEBI" id="CHEBI:49883"/>
        <label>1</label>
    </ligand>
</feature>
<dbReference type="InterPro" id="IPR012340">
    <property type="entry name" value="NA-bd_OB-fold"/>
</dbReference>
<accession>A0A1S1V895</accession>
<dbReference type="HAMAP" id="MF_01865">
    <property type="entry name" value="MTTase_RimO"/>
    <property type="match status" value="1"/>
</dbReference>
<dbReference type="STRING" id="39480.EUAN_05960"/>
<dbReference type="InterPro" id="IPR005839">
    <property type="entry name" value="Methylthiotransferase"/>
</dbReference>
<dbReference type="SUPFAM" id="SSF102114">
    <property type="entry name" value="Radical SAM enzymes"/>
    <property type="match status" value="1"/>
</dbReference>
<protein>
    <recommendedName>
        <fullName evidence="10">Ribosomal protein uS12 methylthiotransferase RimO</fullName>
        <shortName evidence="10">uS12 MTTase</shortName>
        <shortName evidence="10">uS12 methylthiotransferase</shortName>
        <ecNumber evidence="10">2.8.4.4</ecNumber>
    </recommendedName>
    <alternativeName>
        <fullName evidence="10">Ribosomal protein uS12 (aspartate-C(3))-methylthiotransferase</fullName>
    </alternativeName>
    <alternativeName>
        <fullName evidence="10">Ribosome maturation factor RimO</fullName>
    </alternativeName>
</protein>
<dbReference type="SFLD" id="SFLDS00029">
    <property type="entry name" value="Radical_SAM"/>
    <property type="match status" value="1"/>
</dbReference>
<comment type="function">
    <text evidence="10">Catalyzes the methylthiolation of an aspartic acid residue of ribosomal protein uS12.</text>
</comment>
<sequence>MTYKISMVSLGCSKNLIDSEQMIGVLKGKDYEVTEDHSEADIIVVNTCGFIDKAKEESIDTILEAAEQKVHGKCKCLIVAGCLSERYREELLDEIPEVDGVLGTGNIVEIAEIVEKSLAGERVSKFGDVDADYFEDSKRVISTPSHSAYIKISEGCDNLCTYCIIPKLRGKYRSRKIESILDEARELAESGTKELILIAQDTSKYGMDLYGEYRLPELLDELQKLEGIEWIRILYIYPETFTDELVDAIARNSKVAKYVDIPIQHINDRVLKLMNRKTDKSSITALVEKLRSKVEGIVIRTTLIVGFPGEGEDEFRELKDYVEEMKFDRLGVFAYSQEEDTPAAKMKDQVDEEVKEQRQLEVMKVQKDISEEKSRSNIGRKFRVLVEEKVEDGVYLGRTYMDSPEIDGLLYVHSDRELEIGEFQTVIVKDALEYDLIGDVADELS</sequence>
<evidence type="ECO:0000256" key="10">
    <source>
        <dbReference type="HAMAP-Rule" id="MF_01865"/>
    </source>
</evidence>
<dbReference type="InterPro" id="IPR020612">
    <property type="entry name" value="Methylthiotransferase_CS"/>
</dbReference>
<dbReference type="SFLD" id="SFLDF00274">
    <property type="entry name" value="ribosomal_protein_S12_methylth"/>
    <property type="match status" value="1"/>
</dbReference>
<name>A0A1S1V895_9FIRM</name>
<dbReference type="GO" id="GO:0035599">
    <property type="term" value="F:aspartic acid methylthiotransferase activity"/>
    <property type="evidence" value="ECO:0007669"/>
    <property type="project" value="TreeGrafter"/>
</dbReference>
<comment type="caution">
    <text evidence="14">The sequence shown here is derived from an EMBL/GenBank/DDBJ whole genome shotgun (WGS) entry which is preliminary data.</text>
</comment>
<comment type="similarity">
    <text evidence="10">Belongs to the methylthiotransferase family. RimO subfamily.</text>
</comment>
<evidence type="ECO:0000256" key="1">
    <source>
        <dbReference type="ARBA" id="ARBA00003234"/>
    </source>
</evidence>
<dbReference type="PROSITE" id="PS01278">
    <property type="entry name" value="MTTASE_RADICAL"/>
    <property type="match status" value="1"/>
</dbReference>
<dbReference type="InterPro" id="IPR006638">
    <property type="entry name" value="Elp3/MiaA/NifB-like_rSAM"/>
</dbReference>
<evidence type="ECO:0000256" key="6">
    <source>
        <dbReference type="ARBA" id="ARBA00022723"/>
    </source>
</evidence>
<evidence type="ECO:0000259" key="11">
    <source>
        <dbReference type="PROSITE" id="PS50926"/>
    </source>
</evidence>
<dbReference type="GO" id="GO:0103039">
    <property type="term" value="F:protein methylthiotransferase activity"/>
    <property type="evidence" value="ECO:0007669"/>
    <property type="project" value="UniProtKB-EC"/>
</dbReference>
<keyword evidence="6 10" id="KW-0479">Metal-binding</keyword>
<dbReference type="Gene3D" id="2.40.50.140">
    <property type="entry name" value="Nucleic acid-binding proteins"/>
    <property type="match status" value="1"/>
</dbReference>
<dbReference type="Gene3D" id="3.80.30.20">
    <property type="entry name" value="tm_1862 like domain"/>
    <property type="match status" value="1"/>
</dbReference>
<evidence type="ECO:0000256" key="8">
    <source>
        <dbReference type="ARBA" id="ARBA00023014"/>
    </source>
</evidence>
<dbReference type="NCBIfam" id="TIGR01125">
    <property type="entry name" value="30S ribosomal protein S12 methylthiotransferase RimO"/>
    <property type="match status" value="1"/>
</dbReference>
<dbReference type="InterPro" id="IPR002792">
    <property type="entry name" value="TRAM_dom"/>
</dbReference>
<comment type="subcellular location">
    <subcellularLocation>
        <location evidence="10">Cytoplasm</location>
    </subcellularLocation>
</comment>
<evidence type="ECO:0000256" key="9">
    <source>
        <dbReference type="ARBA" id="ARBA00051425"/>
    </source>
</evidence>
<evidence type="ECO:0000256" key="5">
    <source>
        <dbReference type="ARBA" id="ARBA00022691"/>
    </source>
</evidence>
<dbReference type="FunFam" id="3.80.30.20:FF:000001">
    <property type="entry name" value="tRNA-2-methylthio-N(6)-dimethylallyladenosine synthase 2"/>
    <property type="match status" value="1"/>
</dbReference>
<dbReference type="RefSeq" id="WP_071061537.1">
    <property type="nucleotide sequence ID" value="NZ_MKIE01000002.1"/>
</dbReference>
<dbReference type="InterPro" id="IPR013848">
    <property type="entry name" value="Methylthiotransferase_N"/>
</dbReference>
<keyword evidence="14" id="KW-0689">Ribosomal protein</keyword>
<dbReference type="Pfam" id="PF00919">
    <property type="entry name" value="UPF0004"/>
    <property type="match status" value="1"/>
</dbReference>
<gene>
    <name evidence="14" type="primary">rimO_1</name>
    <name evidence="10" type="synonym">rimO</name>
    <name evidence="14" type="ORF">EUAN_05960</name>
</gene>
<organism evidence="14 15">
    <name type="scientific">Andreesenia angusta</name>
    <dbReference type="NCBI Taxonomy" id="39480"/>
    <lineage>
        <taxon>Bacteria</taxon>
        <taxon>Bacillati</taxon>
        <taxon>Bacillota</taxon>
        <taxon>Tissierellia</taxon>
        <taxon>Tissierellales</taxon>
        <taxon>Gottschalkiaceae</taxon>
        <taxon>Andreesenia</taxon>
    </lineage>
</organism>
<dbReference type="PANTHER" id="PTHR43837">
    <property type="entry name" value="RIBOSOMAL PROTEIN S12 METHYLTHIOTRANSFERASE RIMO"/>
    <property type="match status" value="1"/>
</dbReference>
<dbReference type="EC" id="2.8.4.4" evidence="10"/>
<dbReference type="GO" id="GO:0005840">
    <property type="term" value="C:ribosome"/>
    <property type="evidence" value="ECO:0007669"/>
    <property type="project" value="UniProtKB-KW"/>
</dbReference>
<dbReference type="PROSITE" id="PS51449">
    <property type="entry name" value="MTTASE_N"/>
    <property type="match status" value="1"/>
</dbReference>
<evidence type="ECO:0000313" key="14">
    <source>
        <dbReference type="EMBL" id="OHW62812.1"/>
    </source>
</evidence>
<dbReference type="InterPro" id="IPR005840">
    <property type="entry name" value="Ribosomal_uS12_MeSTrfase_RimO"/>
</dbReference>
<dbReference type="AlphaFoldDB" id="A0A1S1V895"/>
<keyword evidence="14" id="KW-0687">Ribonucleoprotein</keyword>
<feature type="domain" description="Radical SAM core" evidence="13">
    <location>
        <begin position="142"/>
        <end position="372"/>
    </location>
</feature>
<comment type="cofactor">
    <cofactor evidence="10">
        <name>[4Fe-4S] cluster</name>
        <dbReference type="ChEBI" id="CHEBI:49883"/>
    </cofactor>
    <text evidence="10">Binds 2 [4Fe-4S] clusters. One cluster is coordinated with 3 cysteines and an exchangeable S-adenosyl-L-methionine.</text>
</comment>
<dbReference type="Proteomes" id="UP000180254">
    <property type="component" value="Unassembled WGS sequence"/>
</dbReference>
<dbReference type="Pfam" id="PF04055">
    <property type="entry name" value="Radical_SAM"/>
    <property type="match status" value="1"/>
</dbReference>
<keyword evidence="5 10" id="KW-0949">S-adenosyl-L-methionine</keyword>
<keyword evidence="15" id="KW-1185">Reference proteome</keyword>
<feature type="binding site" evidence="10">
    <location>
        <position position="12"/>
    </location>
    <ligand>
        <name>[4Fe-4S] cluster</name>
        <dbReference type="ChEBI" id="CHEBI:49883"/>
        <label>1</label>
    </ligand>
</feature>
<dbReference type="GO" id="GO:0051539">
    <property type="term" value="F:4 iron, 4 sulfur cluster binding"/>
    <property type="evidence" value="ECO:0007669"/>
    <property type="project" value="UniProtKB-UniRule"/>
</dbReference>
<keyword evidence="2 10" id="KW-0004">4Fe-4S</keyword>
<evidence type="ECO:0000256" key="7">
    <source>
        <dbReference type="ARBA" id="ARBA00023004"/>
    </source>
</evidence>
<feature type="domain" description="MTTase N-terminal" evidence="12">
    <location>
        <begin position="3"/>
        <end position="119"/>
    </location>
</feature>
<comment type="catalytic activity">
    <reaction evidence="9">
        <text>N(6)-dimethylallyladenosine(37) in tRNA + (sulfur carrier)-SH + AH2 + 2 S-adenosyl-L-methionine = 2-methylsulfanyl-N(6)-dimethylallyladenosine(37) in tRNA + (sulfur carrier)-H + 5'-deoxyadenosine + L-methionine + A + S-adenosyl-L-homocysteine + 2 H(+)</text>
        <dbReference type="Rhea" id="RHEA:37067"/>
        <dbReference type="Rhea" id="RHEA-COMP:10375"/>
        <dbReference type="Rhea" id="RHEA-COMP:10376"/>
        <dbReference type="Rhea" id="RHEA-COMP:14737"/>
        <dbReference type="Rhea" id="RHEA-COMP:14739"/>
        <dbReference type="ChEBI" id="CHEBI:13193"/>
        <dbReference type="ChEBI" id="CHEBI:15378"/>
        <dbReference type="ChEBI" id="CHEBI:17319"/>
        <dbReference type="ChEBI" id="CHEBI:17499"/>
        <dbReference type="ChEBI" id="CHEBI:29917"/>
        <dbReference type="ChEBI" id="CHEBI:57844"/>
        <dbReference type="ChEBI" id="CHEBI:57856"/>
        <dbReference type="ChEBI" id="CHEBI:59789"/>
        <dbReference type="ChEBI" id="CHEBI:64428"/>
        <dbReference type="ChEBI" id="CHEBI:74415"/>
        <dbReference type="ChEBI" id="CHEBI:74417"/>
        <dbReference type="EC" id="2.8.4.3"/>
    </reaction>
</comment>
<keyword evidence="8 10" id="KW-0411">Iron-sulfur</keyword>
<dbReference type="PROSITE" id="PS50926">
    <property type="entry name" value="TRAM"/>
    <property type="match status" value="1"/>
</dbReference>
<dbReference type="EMBL" id="MKIE01000002">
    <property type="protein sequence ID" value="OHW62812.1"/>
    <property type="molecule type" value="Genomic_DNA"/>
</dbReference>
<dbReference type="PANTHER" id="PTHR43837:SF1">
    <property type="entry name" value="RIBOSOMAL PROTEIN US12 METHYLTHIOTRANSFERASE RIMO"/>
    <property type="match status" value="1"/>
</dbReference>
<dbReference type="PROSITE" id="PS51918">
    <property type="entry name" value="RADICAL_SAM"/>
    <property type="match status" value="1"/>
</dbReference>
<evidence type="ECO:0000259" key="13">
    <source>
        <dbReference type="PROSITE" id="PS51918"/>
    </source>
</evidence>
<dbReference type="SFLD" id="SFLDG01061">
    <property type="entry name" value="methylthiotransferase"/>
    <property type="match status" value="1"/>
</dbReference>
<evidence type="ECO:0000256" key="3">
    <source>
        <dbReference type="ARBA" id="ARBA00022490"/>
    </source>
</evidence>
<feature type="binding site" evidence="10">
    <location>
        <position position="82"/>
    </location>
    <ligand>
        <name>[4Fe-4S] cluster</name>
        <dbReference type="ChEBI" id="CHEBI:49883"/>
        <label>1</label>
    </ligand>
</feature>
<keyword evidence="3 10" id="KW-0963">Cytoplasm</keyword>
<dbReference type="GO" id="GO:0035597">
    <property type="term" value="F:tRNA-2-methylthio-N(6)-dimethylallyladenosine(37) synthase activity"/>
    <property type="evidence" value="ECO:0007669"/>
    <property type="project" value="UniProtKB-EC"/>
</dbReference>
<evidence type="ECO:0000313" key="15">
    <source>
        <dbReference type="Proteomes" id="UP000180254"/>
    </source>
</evidence>
<dbReference type="SMART" id="SM00729">
    <property type="entry name" value="Elp3"/>
    <property type="match status" value="1"/>
</dbReference>